<accession>A0A4U1CNU7</accession>
<dbReference type="InterPro" id="IPR014284">
    <property type="entry name" value="RNA_pol_sigma-70_dom"/>
</dbReference>
<proteinExistence type="inferred from homology"/>
<evidence type="ECO:0000256" key="1">
    <source>
        <dbReference type="ARBA" id="ARBA00010641"/>
    </source>
</evidence>
<dbReference type="GO" id="GO:0006352">
    <property type="term" value="P:DNA-templated transcription initiation"/>
    <property type="evidence" value="ECO:0007669"/>
    <property type="project" value="InterPro"/>
</dbReference>
<dbReference type="NCBIfam" id="TIGR02937">
    <property type="entry name" value="sigma70-ECF"/>
    <property type="match status" value="1"/>
</dbReference>
<protein>
    <submittedName>
        <fullName evidence="6">Sigma-70 family RNA polymerase sigma factor</fullName>
    </submittedName>
</protein>
<dbReference type="RefSeq" id="WP_136835403.1">
    <property type="nucleotide sequence ID" value="NZ_SWBQ01000002.1"/>
</dbReference>
<comment type="caution">
    <text evidence="6">The sequence shown here is derived from an EMBL/GenBank/DDBJ whole genome shotgun (WGS) entry which is preliminary data.</text>
</comment>
<dbReference type="SUPFAM" id="SSF88946">
    <property type="entry name" value="Sigma2 domain of RNA polymerase sigma factors"/>
    <property type="match status" value="1"/>
</dbReference>
<dbReference type="InterPro" id="IPR013324">
    <property type="entry name" value="RNA_pol_sigma_r3/r4-like"/>
</dbReference>
<dbReference type="SUPFAM" id="SSF88659">
    <property type="entry name" value="Sigma3 and sigma4 domains of RNA polymerase sigma factors"/>
    <property type="match status" value="1"/>
</dbReference>
<dbReference type="EMBL" id="SWBQ01000002">
    <property type="protein sequence ID" value="TKC07135.1"/>
    <property type="molecule type" value="Genomic_DNA"/>
</dbReference>
<evidence type="ECO:0000256" key="3">
    <source>
        <dbReference type="ARBA" id="ARBA00023082"/>
    </source>
</evidence>
<dbReference type="InterPro" id="IPR013249">
    <property type="entry name" value="RNA_pol_sigma70_r4_t2"/>
</dbReference>
<evidence type="ECO:0000256" key="4">
    <source>
        <dbReference type="ARBA" id="ARBA00023163"/>
    </source>
</evidence>
<dbReference type="GO" id="GO:0016987">
    <property type="term" value="F:sigma factor activity"/>
    <property type="evidence" value="ECO:0007669"/>
    <property type="project" value="UniProtKB-KW"/>
</dbReference>
<evidence type="ECO:0000313" key="6">
    <source>
        <dbReference type="EMBL" id="TKC07135.1"/>
    </source>
</evidence>
<keyword evidence="7" id="KW-1185">Reference proteome</keyword>
<dbReference type="InterPro" id="IPR013325">
    <property type="entry name" value="RNA_pol_sigma_r2"/>
</dbReference>
<dbReference type="Pfam" id="PF08281">
    <property type="entry name" value="Sigma70_r4_2"/>
    <property type="match status" value="1"/>
</dbReference>
<comment type="similarity">
    <text evidence="1">Belongs to the sigma-70 factor family. ECF subfamily.</text>
</comment>
<dbReference type="GO" id="GO:0003677">
    <property type="term" value="F:DNA binding"/>
    <property type="evidence" value="ECO:0007669"/>
    <property type="project" value="InterPro"/>
</dbReference>
<dbReference type="Gene3D" id="1.10.10.10">
    <property type="entry name" value="Winged helix-like DNA-binding domain superfamily/Winged helix DNA-binding domain"/>
    <property type="match status" value="1"/>
</dbReference>
<keyword evidence="2" id="KW-0805">Transcription regulation</keyword>
<sequence length="192" mass="22451">MQLEGLNDAELWAAVKNNDAKAYNMLFDRHWSAVFTTSHKYIKDTEVCYEITHDIFLNIWNKRAQLNILSVKAYLSASARYHVYKRKQGVRSLDIQYIDDYEQVQQRSVNNTAAEQFDYTELEARIDAQLSKLPNRSREIFLLSRKENLSNDEIAVKLSISKRTVENQITNVLKHLRFVLKQLSILLALLNL</sequence>
<dbReference type="PANTHER" id="PTHR43133">
    <property type="entry name" value="RNA POLYMERASE ECF-TYPE SIGMA FACTO"/>
    <property type="match status" value="1"/>
</dbReference>
<dbReference type="InterPro" id="IPR036388">
    <property type="entry name" value="WH-like_DNA-bd_sf"/>
</dbReference>
<keyword evidence="3" id="KW-0731">Sigma factor</keyword>
<gene>
    <name evidence="6" type="ORF">FA047_07705</name>
</gene>
<dbReference type="PANTHER" id="PTHR43133:SF46">
    <property type="entry name" value="RNA POLYMERASE SIGMA-70 FACTOR ECF SUBFAMILY"/>
    <property type="match status" value="1"/>
</dbReference>
<dbReference type="OrthoDB" id="665981at2"/>
<evidence type="ECO:0000313" key="7">
    <source>
        <dbReference type="Proteomes" id="UP000307244"/>
    </source>
</evidence>
<reference evidence="6 7" key="1">
    <citation type="submission" date="2019-04" db="EMBL/GenBank/DDBJ databases">
        <title>Pedobacter sp. RP-3-15 sp. nov., isolated from Arctic soil.</title>
        <authorList>
            <person name="Dahal R.H."/>
            <person name="Kim D.-U."/>
        </authorList>
    </citation>
    <scope>NUCLEOTIDE SEQUENCE [LARGE SCALE GENOMIC DNA]</scope>
    <source>
        <strain evidence="6 7">RP-3-15</strain>
    </source>
</reference>
<dbReference type="Gene3D" id="1.10.1740.10">
    <property type="match status" value="1"/>
</dbReference>
<name>A0A4U1CNU7_9SPHI</name>
<keyword evidence="4" id="KW-0804">Transcription</keyword>
<dbReference type="Proteomes" id="UP000307244">
    <property type="component" value="Unassembled WGS sequence"/>
</dbReference>
<dbReference type="InterPro" id="IPR039425">
    <property type="entry name" value="RNA_pol_sigma-70-like"/>
</dbReference>
<dbReference type="AlphaFoldDB" id="A0A4U1CNU7"/>
<organism evidence="6 7">
    <name type="scientific">Pedobacter frigoris</name>
    <dbReference type="NCBI Taxonomy" id="2571272"/>
    <lineage>
        <taxon>Bacteria</taxon>
        <taxon>Pseudomonadati</taxon>
        <taxon>Bacteroidota</taxon>
        <taxon>Sphingobacteriia</taxon>
        <taxon>Sphingobacteriales</taxon>
        <taxon>Sphingobacteriaceae</taxon>
        <taxon>Pedobacter</taxon>
    </lineage>
</organism>
<evidence type="ECO:0000259" key="5">
    <source>
        <dbReference type="Pfam" id="PF08281"/>
    </source>
</evidence>
<feature type="domain" description="RNA polymerase sigma factor 70 region 4 type 2" evidence="5">
    <location>
        <begin position="125"/>
        <end position="176"/>
    </location>
</feature>
<evidence type="ECO:0000256" key="2">
    <source>
        <dbReference type="ARBA" id="ARBA00023015"/>
    </source>
</evidence>